<keyword evidence="8 9" id="KW-0472">Membrane</keyword>
<feature type="transmembrane region" description="Helical" evidence="9">
    <location>
        <begin position="203"/>
        <end position="221"/>
    </location>
</feature>
<dbReference type="GO" id="GO:0005886">
    <property type="term" value="C:plasma membrane"/>
    <property type="evidence" value="ECO:0007669"/>
    <property type="project" value="TreeGrafter"/>
</dbReference>
<name>A0A510L4D6_9FUSO</name>
<keyword evidence="1" id="KW-0813">Transport</keyword>
<keyword evidence="10" id="KW-0830">Ubiquinone</keyword>
<proteinExistence type="predicted"/>
<feature type="transmembrane region" description="Helical" evidence="9">
    <location>
        <begin position="311"/>
        <end position="333"/>
    </location>
</feature>
<keyword evidence="7 9" id="KW-1133">Transmembrane helix</keyword>
<feature type="transmembrane region" description="Helical" evidence="9">
    <location>
        <begin position="30"/>
        <end position="49"/>
    </location>
</feature>
<keyword evidence="4" id="KW-0288">FMN</keyword>
<dbReference type="KEGG" id="lhg:JMUB5056_0029"/>
<evidence type="ECO:0000256" key="3">
    <source>
        <dbReference type="ARBA" id="ARBA00022630"/>
    </source>
</evidence>
<organism evidence="10 11">
    <name type="scientific">Leptotrichia hongkongensis</name>
    <dbReference type="NCBI Taxonomy" id="554406"/>
    <lineage>
        <taxon>Bacteria</taxon>
        <taxon>Fusobacteriati</taxon>
        <taxon>Fusobacteriota</taxon>
        <taxon>Fusobacteriia</taxon>
        <taxon>Fusobacteriales</taxon>
        <taxon>Leptotrichiaceae</taxon>
        <taxon>Leptotrichia</taxon>
    </lineage>
</organism>
<dbReference type="PANTHER" id="PTHR30578:SF0">
    <property type="entry name" value="ION-TRANSLOCATING OXIDOREDUCTASE COMPLEX SUBUNIT D"/>
    <property type="match status" value="1"/>
</dbReference>
<dbReference type="GO" id="GO:0055085">
    <property type="term" value="P:transmembrane transport"/>
    <property type="evidence" value="ECO:0007669"/>
    <property type="project" value="InterPro"/>
</dbReference>
<evidence type="ECO:0000313" key="10">
    <source>
        <dbReference type="EMBL" id="BBM58467.1"/>
    </source>
</evidence>
<evidence type="ECO:0000256" key="8">
    <source>
        <dbReference type="ARBA" id="ARBA00023136"/>
    </source>
</evidence>
<protein>
    <submittedName>
        <fullName evidence="10">Predicted NADH:ubiquinone oxidoreductase, subunit RnfD</fullName>
    </submittedName>
</protein>
<accession>A0A510L4D6</accession>
<dbReference type="InterPro" id="IPR004338">
    <property type="entry name" value="NqrB/RnfD"/>
</dbReference>
<feature type="transmembrane region" description="Helical" evidence="9">
    <location>
        <begin position="339"/>
        <end position="356"/>
    </location>
</feature>
<feature type="transmembrane region" description="Helical" evidence="9">
    <location>
        <begin position="81"/>
        <end position="98"/>
    </location>
</feature>
<evidence type="ECO:0000313" key="11">
    <source>
        <dbReference type="Proteomes" id="UP000321561"/>
    </source>
</evidence>
<dbReference type="PANTHER" id="PTHR30578">
    <property type="entry name" value="ELECTRON TRANSPORT COMPLEX PROTEIN RNFD"/>
    <property type="match status" value="1"/>
</dbReference>
<dbReference type="Proteomes" id="UP000321561">
    <property type="component" value="Chromosome"/>
</dbReference>
<evidence type="ECO:0000256" key="2">
    <source>
        <dbReference type="ARBA" id="ARBA00022553"/>
    </source>
</evidence>
<evidence type="ECO:0000256" key="5">
    <source>
        <dbReference type="ARBA" id="ARBA00022692"/>
    </source>
</evidence>
<evidence type="ECO:0000256" key="7">
    <source>
        <dbReference type="ARBA" id="ARBA00022989"/>
    </source>
</evidence>
<dbReference type="EMBL" id="AP019846">
    <property type="protein sequence ID" value="BBM58467.1"/>
    <property type="molecule type" value="Genomic_DNA"/>
</dbReference>
<evidence type="ECO:0000256" key="6">
    <source>
        <dbReference type="ARBA" id="ARBA00022967"/>
    </source>
</evidence>
<keyword evidence="3" id="KW-0285">Flavoprotein</keyword>
<dbReference type="AlphaFoldDB" id="A0A510L4D6"/>
<reference evidence="10 11" key="1">
    <citation type="submission" date="2019-07" db="EMBL/GenBank/DDBJ databases">
        <title>Complete Genome Sequence of Leptotrichia hongkongensis Strain JMUB5056.</title>
        <authorList>
            <person name="Watanabe S."/>
            <person name="Cui L."/>
        </authorList>
    </citation>
    <scope>NUCLEOTIDE SEQUENCE [LARGE SCALE GENOMIC DNA]</scope>
    <source>
        <strain evidence="10 11">JMUB5056</strain>
    </source>
</reference>
<evidence type="ECO:0000256" key="9">
    <source>
        <dbReference type="SAM" id="Phobius"/>
    </source>
</evidence>
<gene>
    <name evidence="10" type="ORF">JMUB5056_0029</name>
</gene>
<feature type="transmembrane region" description="Helical" evidence="9">
    <location>
        <begin position="55"/>
        <end position="74"/>
    </location>
</feature>
<keyword evidence="5 9" id="KW-0812">Transmembrane</keyword>
<evidence type="ECO:0000256" key="1">
    <source>
        <dbReference type="ARBA" id="ARBA00022448"/>
    </source>
</evidence>
<sequence>MEISKYKRKVVKFNMFRSRRKELQENLTKTNIDILVSLIPMLLVAFFIYEITPVLVILSAVVASELIEIIFSFLIQKNRDALKDFSGVVIGALTGFVLAPFTPFYVAAFAGGMATLFGKVIYRGMDKKIFNPVILGKLFVLTFFPAVLAPNSTAWTNSEILNISNEKISGLASLILINKGIIGEFSIIAMVLGAIYLMFRTKITWHVSVAFFVTIFIGYYVSSSHNVDVTTSLGEVIFMGIFVLTDTFTTPQHGFGKIFFGFLAGLSTIIFWFLGIHTEAIIYSVLILNPFTKPINTIFKPNVFGDESVSFAEIIQGIGFAIIVVLIVFATSYLHTYGFIPYIVYIYVVYGIWRLYNNR</sequence>
<evidence type="ECO:0000256" key="4">
    <source>
        <dbReference type="ARBA" id="ARBA00022643"/>
    </source>
</evidence>
<keyword evidence="2" id="KW-0597">Phosphoprotein</keyword>
<feature type="transmembrane region" description="Helical" evidence="9">
    <location>
        <begin position="129"/>
        <end position="148"/>
    </location>
</feature>
<dbReference type="Pfam" id="PF03116">
    <property type="entry name" value="NQR2_RnfD_RnfE"/>
    <property type="match status" value="1"/>
</dbReference>
<feature type="transmembrane region" description="Helical" evidence="9">
    <location>
        <begin position="168"/>
        <end position="196"/>
    </location>
</feature>
<keyword evidence="6" id="KW-1278">Translocase</keyword>
<feature type="transmembrane region" description="Helical" evidence="9">
    <location>
        <begin position="227"/>
        <end position="245"/>
    </location>
</feature>